<keyword evidence="3" id="KW-1185">Reference proteome</keyword>
<proteinExistence type="predicted"/>
<dbReference type="Proteomes" id="UP000638732">
    <property type="component" value="Unassembled WGS sequence"/>
</dbReference>
<feature type="chain" id="PRO_5037799298" description="TonB C-terminal domain-containing protein" evidence="1">
    <location>
        <begin position="20"/>
        <end position="165"/>
    </location>
</feature>
<evidence type="ECO:0000256" key="1">
    <source>
        <dbReference type="SAM" id="SignalP"/>
    </source>
</evidence>
<evidence type="ECO:0000313" key="2">
    <source>
        <dbReference type="EMBL" id="NCD69641.1"/>
    </source>
</evidence>
<reference evidence="2" key="1">
    <citation type="submission" date="2020-01" db="EMBL/GenBank/DDBJ databases">
        <authorList>
            <person name="Seo Y.L."/>
        </authorList>
    </citation>
    <scope>NUCLEOTIDE SEQUENCE</scope>
    <source>
        <strain evidence="2">R11</strain>
    </source>
</reference>
<name>A0A966DTP8_9SPHI</name>
<feature type="signal peptide" evidence="1">
    <location>
        <begin position="1"/>
        <end position="19"/>
    </location>
</feature>
<evidence type="ECO:0000313" key="3">
    <source>
        <dbReference type="Proteomes" id="UP000638732"/>
    </source>
</evidence>
<dbReference type="EMBL" id="WWEO01000041">
    <property type="protein sequence ID" value="NCD69641.1"/>
    <property type="molecule type" value="Genomic_DNA"/>
</dbReference>
<accession>A0A966DTP8</accession>
<sequence length="165" mass="18232">MKKVFTLFAALLIAGMAMAQKELAFPFQGGQPVMTKFFTDNFIASSDIKQQNAAGLVILKFSADQKGAIKKVIVYYADDFTLVQPVADILKKSDHKWIVPDGEKLHDFILPVSIAFNQPTTGVAEANKTFMAYYSKRSPVLTNNQIPLDLATLLPSLTLKYDLGQ</sequence>
<evidence type="ECO:0008006" key="4">
    <source>
        <dbReference type="Google" id="ProtNLM"/>
    </source>
</evidence>
<dbReference type="AlphaFoldDB" id="A0A966DTP8"/>
<keyword evidence="1" id="KW-0732">Signal</keyword>
<dbReference type="RefSeq" id="WP_166585598.1">
    <property type="nucleotide sequence ID" value="NZ_WWEO01000041.1"/>
</dbReference>
<comment type="caution">
    <text evidence="2">The sequence shown here is derived from an EMBL/GenBank/DDBJ whole genome shotgun (WGS) entry which is preliminary data.</text>
</comment>
<organism evidence="2 3">
    <name type="scientific">Mucilaginibacter agri</name>
    <dbReference type="NCBI Taxonomy" id="2695265"/>
    <lineage>
        <taxon>Bacteria</taxon>
        <taxon>Pseudomonadati</taxon>
        <taxon>Bacteroidota</taxon>
        <taxon>Sphingobacteriia</taxon>
        <taxon>Sphingobacteriales</taxon>
        <taxon>Sphingobacteriaceae</taxon>
        <taxon>Mucilaginibacter</taxon>
    </lineage>
</organism>
<reference evidence="2" key="2">
    <citation type="submission" date="2020-10" db="EMBL/GenBank/DDBJ databases">
        <title>Mucilaginibacter sp. nov., isolated from soil.</title>
        <authorList>
            <person name="Jeon C.O."/>
        </authorList>
    </citation>
    <scope>NUCLEOTIDE SEQUENCE</scope>
    <source>
        <strain evidence="2">R11</strain>
    </source>
</reference>
<gene>
    <name evidence="2" type="ORF">GSY63_09765</name>
</gene>
<protein>
    <recommendedName>
        <fullName evidence="4">TonB C-terminal domain-containing protein</fullName>
    </recommendedName>
</protein>